<feature type="compositionally biased region" description="Polar residues" evidence="1">
    <location>
        <begin position="23"/>
        <end position="34"/>
    </location>
</feature>
<organism evidence="2 3">
    <name type="scientific">Iris pallida</name>
    <name type="common">Sweet iris</name>
    <dbReference type="NCBI Taxonomy" id="29817"/>
    <lineage>
        <taxon>Eukaryota</taxon>
        <taxon>Viridiplantae</taxon>
        <taxon>Streptophyta</taxon>
        <taxon>Embryophyta</taxon>
        <taxon>Tracheophyta</taxon>
        <taxon>Spermatophyta</taxon>
        <taxon>Magnoliopsida</taxon>
        <taxon>Liliopsida</taxon>
        <taxon>Asparagales</taxon>
        <taxon>Iridaceae</taxon>
        <taxon>Iridoideae</taxon>
        <taxon>Irideae</taxon>
        <taxon>Iris</taxon>
    </lineage>
</organism>
<accession>A0AAX6FD66</accession>
<dbReference type="EMBL" id="JANAVB010029819">
    <property type="protein sequence ID" value="KAJ6814108.1"/>
    <property type="molecule type" value="Genomic_DNA"/>
</dbReference>
<name>A0AAX6FD66_IRIPA</name>
<feature type="region of interest" description="Disordered" evidence="1">
    <location>
        <begin position="20"/>
        <end position="44"/>
    </location>
</feature>
<sequence>MKLLRRCIWFLTSATSCREAFSRPSSPSYPNKTQPSSRLSPYLRSRSQTPSLECSRSSSVWPICCRHPFLISLELVPGSQGLRLRQQNKGS</sequence>
<protein>
    <submittedName>
        <fullName evidence="2">Nephrocystin-3 isoform X2</fullName>
    </submittedName>
</protein>
<evidence type="ECO:0000256" key="1">
    <source>
        <dbReference type="SAM" id="MobiDB-lite"/>
    </source>
</evidence>
<reference evidence="2" key="1">
    <citation type="journal article" date="2023" name="GigaByte">
        <title>Genome assembly of the bearded iris, Iris pallida Lam.</title>
        <authorList>
            <person name="Bruccoleri R.E."/>
            <person name="Oakeley E.J."/>
            <person name="Faust A.M.E."/>
            <person name="Altorfer M."/>
            <person name="Dessus-Babus S."/>
            <person name="Burckhardt D."/>
            <person name="Oertli M."/>
            <person name="Naumann U."/>
            <person name="Petersen F."/>
            <person name="Wong J."/>
        </authorList>
    </citation>
    <scope>NUCLEOTIDE SEQUENCE</scope>
    <source>
        <strain evidence="2">GSM-AAB239-AS_SAM_17_03QT</strain>
    </source>
</reference>
<dbReference type="Proteomes" id="UP001140949">
    <property type="component" value="Unassembled WGS sequence"/>
</dbReference>
<keyword evidence="3" id="KW-1185">Reference proteome</keyword>
<proteinExistence type="predicted"/>
<dbReference type="AlphaFoldDB" id="A0AAX6FD66"/>
<evidence type="ECO:0000313" key="2">
    <source>
        <dbReference type="EMBL" id="KAJ6814108.1"/>
    </source>
</evidence>
<comment type="caution">
    <text evidence="2">The sequence shown here is derived from an EMBL/GenBank/DDBJ whole genome shotgun (WGS) entry which is preliminary data.</text>
</comment>
<reference evidence="2" key="2">
    <citation type="submission" date="2023-04" db="EMBL/GenBank/DDBJ databases">
        <authorList>
            <person name="Bruccoleri R.E."/>
            <person name="Oakeley E.J."/>
            <person name="Faust A.-M."/>
            <person name="Dessus-Babus S."/>
            <person name="Altorfer M."/>
            <person name="Burckhardt D."/>
            <person name="Oertli M."/>
            <person name="Naumann U."/>
            <person name="Petersen F."/>
            <person name="Wong J."/>
        </authorList>
    </citation>
    <scope>NUCLEOTIDE SEQUENCE</scope>
    <source>
        <strain evidence="2">GSM-AAB239-AS_SAM_17_03QT</strain>
        <tissue evidence="2">Leaf</tissue>
    </source>
</reference>
<evidence type="ECO:0000313" key="3">
    <source>
        <dbReference type="Proteomes" id="UP001140949"/>
    </source>
</evidence>
<feature type="compositionally biased region" description="Low complexity" evidence="1">
    <location>
        <begin position="35"/>
        <end position="44"/>
    </location>
</feature>
<dbReference type="PROSITE" id="PS51257">
    <property type="entry name" value="PROKAR_LIPOPROTEIN"/>
    <property type="match status" value="1"/>
</dbReference>
<gene>
    <name evidence="2" type="ORF">M6B38_139445</name>
</gene>